<keyword evidence="2" id="KW-1185">Reference proteome</keyword>
<dbReference type="Proteomes" id="UP000466517">
    <property type="component" value="Chromosome"/>
</dbReference>
<reference evidence="1 2" key="1">
    <citation type="journal article" date="2019" name="Emerg. Microbes Infect.">
        <title>Comprehensive subspecies identification of 175 nontuberculous mycobacteria species based on 7547 genomic profiles.</title>
        <authorList>
            <person name="Matsumoto Y."/>
            <person name="Kinjo T."/>
            <person name="Motooka D."/>
            <person name="Nabeya D."/>
            <person name="Jung N."/>
            <person name="Uechi K."/>
            <person name="Horii T."/>
            <person name="Iida T."/>
            <person name="Fujita J."/>
            <person name="Nakamura S."/>
        </authorList>
    </citation>
    <scope>NUCLEOTIDE SEQUENCE [LARGE SCALE GENOMIC DNA]</scope>
    <source>
        <strain evidence="1 2">JCM 13574</strain>
    </source>
</reference>
<proteinExistence type="predicted"/>
<dbReference type="KEGG" id="mmag:MMAD_11900"/>
<dbReference type="RefSeq" id="WP_163730761.1">
    <property type="nucleotide sequence ID" value="NZ_AP022610.1"/>
</dbReference>
<evidence type="ECO:0000313" key="2">
    <source>
        <dbReference type="Proteomes" id="UP000466517"/>
    </source>
</evidence>
<name>A0A7I7XC39_9MYCO</name>
<protein>
    <submittedName>
        <fullName evidence="1">Uncharacterized protein</fullName>
    </submittedName>
</protein>
<sequence length="74" mass="7671">MIEVMVTWSPPICLAMSPHTLVLATTATGADAAFDDDPALDEFDEGAGDEVEPHPAAIVMAAAAMTTTGIRRQG</sequence>
<organism evidence="1 2">
    <name type="scientific">Mycolicibacterium madagascariense</name>
    <dbReference type="NCBI Taxonomy" id="212765"/>
    <lineage>
        <taxon>Bacteria</taxon>
        <taxon>Bacillati</taxon>
        <taxon>Actinomycetota</taxon>
        <taxon>Actinomycetes</taxon>
        <taxon>Mycobacteriales</taxon>
        <taxon>Mycobacteriaceae</taxon>
        <taxon>Mycolicibacterium</taxon>
    </lineage>
</organism>
<dbReference type="AlphaFoldDB" id="A0A7I7XC39"/>
<dbReference type="EMBL" id="AP022610">
    <property type="protein sequence ID" value="BBZ26895.1"/>
    <property type="molecule type" value="Genomic_DNA"/>
</dbReference>
<gene>
    <name evidence="1" type="ORF">MMAD_11900</name>
</gene>
<accession>A0A7I7XC39</accession>
<evidence type="ECO:0000313" key="1">
    <source>
        <dbReference type="EMBL" id="BBZ26895.1"/>
    </source>
</evidence>